<name>X1QHW5_9ZZZZ</name>
<reference evidence="1" key="1">
    <citation type="journal article" date="2014" name="Front. Microbiol.">
        <title>High frequency of phylogenetically diverse reductive dehalogenase-homologous genes in deep subseafloor sedimentary metagenomes.</title>
        <authorList>
            <person name="Kawai M."/>
            <person name="Futagami T."/>
            <person name="Toyoda A."/>
            <person name="Takaki Y."/>
            <person name="Nishi S."/>
            <person name="Hori S."/>
            <person name="Arai W."/>
            <person name="Tsubouchi T."/>
            <person name="Morono Y."/>
            <person name="Uchiyama I."/>
            <person name="Ito T."/>
            <person name="Fujiyama A."/>
            <person name="Inagaki F."/>
            <person name="Takami H."/>
        </authorList>
    </citation>
    <scope>NUCLEOTIDE SEQUENCE</scope>
    <source>
        <strain evidence="1">Expedition CK06-06</strain>
    </source>
</reference>
<dbReference type="EMBL" id="BARV01035158">
    <property type="protein sequence ID" value="GAI54411.1"/>
    <property type="molecule type" value="Genomic_DNA"/>
</dbReference>
<accession>X1QHW5</accession>
<sequence length="42" mass="4735">IRVYDISPRNLITQHSGCCVEDVQIHTEAKQHAAQWAQVCSV</sequence>
<proteinExistence type="predicted"/>
<comment type="caution">
    <text evidence="1">The sequence shown here is derived from an EMBL/GenBank/DDBJ whole genome shotgun (WGS) entry which is preliminary data.</text>
</comment>
<feature type="non-terminal residue" evidence="1">
    <location>
        <position position="1"/>
    </location>
</feature>
<gene>
    <name evidence="1" type="ORF">S06H3_54900</name>
</gene>
<protein>
    <submittedName>
        <fullName evidence="1">Uncharacterized protein</fullName>
    </submittedName>
</protein>
<evidence type="ECO:0000313" key="1">
    <source>
        <dbReference type="EMBL" id="GAI54411.1"/>
    </source>
</evidence>
<organism evidence="1">
    <name type="scientific">marine sediment metagenome</name>
    <dbReference type="NCBI Taxonomy" id="412755"/>
    <lineage>
        <taxon>unclassified sequences</taxon>
        <taxon>metagenomes</taxon>
        <taxon>ecological metagenomes</taxon>
    </lineage>
</organism>
<dbReference type="AlphaFoldDB" id="X1QHW5"/>